<protein>
    <recommendedName>
        <fullName evidence="1">CMP/dCMP-type deaminase domain-containing protein</fullName>
    </recommendedName>
</protein>
<dbReference type="AlphaFoldDB" id="A0A2R6AYU4"/>
<comment type="caution">
    <text evidence="2">The sequence shown here is derived from an EMBL/GenBank/DDBJ whole genome shotgun (WGS) entry which is preliminary data.</text>
</comment>
<gene>
    <name evidence="2" type="ORF">B9Q03_03920</name>
</gene>
<reference evidence="2 3" key="1">
    <citation type="submission" date="2017-04" db="EMBL/GenBank/DDBJ databases">
        <title>Novel microbial lineages endemic to geothermal iron-oxide mats fill important gaps in the evolutionary history of Archaea.</title>
        <authorList>
            <person name="Jay Z.J."/>
            <person name="Beam J.P."/>
            <person name="Dlakic M."/>
            <person name="Rusch D.B."/>
            <person name="Kozubal M.A."/>
            <person name="Inskeep W.P."/>
        </authorList>
    </citation>
    <scope>NUCLEOTIDE SEQUENCE [LARGE SCALE GENOMIC DNA]</scope>
    <source>
        <strain evidence="2">OSP_D</strain>
    </source>
</reference>
<organism evidence="2 3">
    <name type="scientific">Candidatus Marsarchaeota G2 archaeon OSP_D</name>
    <dbReference type="NCBI Taxonomy" id="1978157"/>
    <lineage>
        <taxon>Archaea</taxon>
        <taxon>Candidatus Marsarchaeota</taxon>
        <taxon>Candidatus Marsarchaeota group 2</taxon>
    </lineage>
</organism>
<evidence type="ECO:0000259" key="1">
    <source>
        <dbReference type="PROSITE" id="PS51747"/>
    </source>
</evidence>
<evidence type="ECO:0000313" key="3">
    <source>
        <dbReference type="Proteomes" id="UP000240322"/>
    </source>
</evidence>
<dbReference type="SUPFAM" id="SSF53927">
    <property type="entry name" value="Cytidine deaminase-like"/>
    <property type="match status" value="1"/>
</dbReference>
<proteinExistence type="predicted"/>
<evidence type="ECO:0000313" key="2">
    <source>
        <dbReference type="EMBL" id="PSN91544.1"/>
    </source>
</evidence>
<dbReference type="InterPro" id="IPR002125">
    <property type="entry name" value="CMP_dCMP_dom"/>
</dbReference>
<dbReference type="Gene3D" id="3.40.140.10">
    <property type="entry name" value="Cytidine Deaminase, domain 2"/>
    <property type="match status" value="1"/>
</dbReference>
<dbReference type="PANTHER" id="PTHR11079">
    <property type="entry name" value="CYTOSINE DEAMINASE FAMILY MEMBER"/>
    <property type="match status" value="1"/>
</dbReference>
<dbReference type="PANTHER" id="PTHR11079:SF162">
    <property type="entry name" value="RIBOFLAVIN BIOSYNTHESIS PROTEIN PYRD, CHLOROPLASTIC"/>
    <property type="match status" value="1"/>
</dbReference>
<dbReference type="Pfam" id="PF00383">
    <property type="entry name" value="dCMP_cyt_deam_1"/>
    <property type="match status" value="1"/>
</dbReference>
<accession>A0A2R6AYU4</accession>
<name>A0A2R6AYU4_9ARCH</name>
<sequence length="146" mass="16055">MGEAIRIAQTGVELGQFPFGAVIVMGGRSIASAHNSVKASMDPTAHAEIMAIRRACSKLYTTSLEDTTLYSTCEPCLMCLSACFWAGIRRIVFGASIADAAAHGIRQINAPTRQVAPFYGDFFNIRQGFMREECLTLFEKWSKNHK</sequence>
<dbReference type="GO" id="GO:0003824">
    <property type="term" value="F:catalytic activity"/>
    <property type="evidence" value="ECO:0007669"/>
    <property type="project" value="InterPro"/>
</dbReference>
<dbReference type="InterPro" id="IPR016193">
    <property type="entry name" value="Cytidine_deaminase-like"/>
</dbReference>
<dbReference type="Proteomes" id="UP000240322">
    <property type="component" value="Unassembled WGS sequence"/>
</dbReference>
<dbReference type="EMBL" id="NEXE01000023">
    <property type="protein sequence ID" value="PSN91544.1"/>
    <property type="molecule type" value="Genomic_DNA"/>
</dbReference>
<dbReference type="PROSITE" id="PS51747">
    <property type="entry name" value="CYT_DCMP_DEAMINASES_2"/>
    <property type="match status" value="1"/>
</dbReference>
<feature type="domain" description="CMP/dCMP-type deaminase" evidence="1">
    <location>
        <begin position="1"/>
        <end position="108"/>
    </location>
</feature>
<dbReference type="CDD" id="cd01285">
    <property type="entry name" value="nucleoside_deaminase"/>
    <property type="match status" value="1"/>
</dbReference>